<evidence type="ECO:0000256" key="10">
    <source>
        <dbReference type="SAM" id="Phobius"/>
    </source>
</evidence>
<keyword evidence="9 10" id="KW-0472">Membrane</keyword>
<dbReference type="PANTHER" id="PTHR36122:SF2">
    <property type="entry name" value="NICOTINAMIDE RIBOSIDE TRANSPORTER PNUC"/>
    <property type="match status" value="1"/>
</dbReference>
<evidence type="ECO:0000256" key="6">
    <source>
        <dbReference type="ARBA" id="ARBA00022475"/>
    </source>
</evidence>
<feature type="transmembrane region" description="Helical" evidence="10">
    <location>
        <begin position="41"/>
        <end position="60"/>
    </location>
</feature>
<evidence type="ECO:0000256" key="3">
    <source>
        <dbReference type="ARBA" id="ARBA00006669"/>
    </source>
</evidence>
<keyword evidence="5" id="KW-0813">Transport</keyword>
<dbReference type="RefSeq" id="WP_243360840.1">
    <property type="nucleotide sequence ID" value="NZ_JALGBH010000001.1"/>
</dbReference>
<evidence type="ECO:0000256" key="9">
    <source>
        <dbReference type="ARBA" id="ARBA00023136"/>
    </source>
</evidence>
<dbReference type="PANTHER" id="PTHR36122">
    <property type="entry name" value="NICOTINAMIDE RIBOSIDE TRANSPORTER PNUC"/>
    <property type="match status" value="1"/>
</dbReference>
<organism evidence="11 12">
    <name type="scientific">Pedobacter montanisoli</name>
    <dbReference type="NCBI Taxonomy" id="2923277"/>
    <lineage>
        <taxon>Bacteria</taxon>
        <taxon>Pseudomonadati</taxon>
        <taxon>Bacteroidota</taxon>
        <taxon>Sphingobacteriia</taxon>
        <taxon>Sphingobacteriales</taxon>
        <taxon>Sphingobacteriaceae</taxon>
        <taxon>Pedobacter</taxon>
    </lineage>
</organism>
<keyword evidence="6" id="KW-1003">Cell membrane</keyword>
<proteinExistence type="inferred from homology"/>
<feature type="transmembrane region" description="Helical" evidence="10">
    <location>
        <begin position="103"/>
        <end position="124"/>
    </location>
</feature>
<feature type="transmembrane region" description="Helical" evidence="10">
    <location>
        <begin position="176"/>
        <end position="195"/>
    </location>
</feature>
<comment type="caution">
    <text evidence="11">The sequence shown here is derived from an EMBL/GenBank/DDBJ whole genome shotgun (WGS) entry which is preliminary data.</text>
</comment>
<feature type="transmembrane region" description="Helical" evidence="10">
    <location>
        <begin position="130"/>
        <end position="148"/>
    </location>
</feature>
<evidence type="ECO:0000256" key="5">
    <source>
        <dbReference type="ARBA" id="ARBA00022448"/>
    </source>
</evidence>
<gene>
    <name evidence="11" type="primary">pnuC</name>
    <name evidence="11" type="ORF">MMF97_06820</name>
</gene>
<reference evidence="11" key="1">
    <citation type="submission" date="2022-03" db="EMBL/GenBank/DDBJ databases">
        <authorList>
            <person name="Woo C.Y."/>
        </authorList>
    </citation>
    <scope>NUCLEOTIDE SEQUENCE</scope>
    <source>
        <strain evidence="11">CYS-01</strain>
    </source>
</reference>
<dbReference type="EMBL" id="JALGBH010000001">
    <property type="protein sequence ID" value="MCJ0742416.1"/>
    <property type="molecule type" value="Genomic_DNA"/>
</dbReference>
<dbReference type="NCBIfam" id="TIGR01528">
    <property type="entry name" value="NMN_trans_PnuC"/>
    <property type="match status" value="1"/>
</dbReference>
<accession>A0ABS9ZVT1</accession>
<evidence type="ECO:0000256" key="8">
    <source>
        <dbReference type="ARBA" id="ARBA00022989"/>
    </source>
</evidence>
<keyword evidence="12" id="KW-1185">Reference proteome</keyword>
<feature type="transmembrane region" description="Helical" evidence="10">
    <location>
        <begin position="66"/>
        <end position="83"/>
    </location>
</feature>
<dbReference type="Proteomes" id="UP001165460">
    <property type="component" value="Unassembled WGS sequence"/>
</dbReference>
<evidence type="ECO:0000313" key="12">
    <source>
        <dbReference type="Proteomes" id="UP001165460"/>
    </source>
</evidence>
<evidence type="ECO:0000256" key="4">
    <source>
        <dbReference type="ARBA" id="ARBA00017522"/>
    </source>
</evidence>
<evidence type="ECO:0000256" key="1">
    <source>
        <dbReference type="ARBA" id="ARBA00002672"/>
    </source>
</evidence>
<comment type="function">
    <text evidence="1">Required for nicotinamide riboside transport across the inner membrane.</text>
</comment>
<comment type="subcellular location">
    <subcellularLocation>
        <location evidence="2">Cell membrane</location>
        <topology evidence="2">Multi-pass membrane protein</topology>
    </subcellularLocation>
</comment>
<comment type="similarity">
    <text evidence="3">Belongs to the nicotinamide ribonucleoside (NR) uptake permease (TC 4.B.1) family.</text>
</comment>
<feature type="transmembrane region" description="Helical" evidence="10">
    <location>
        <begin position="14"/>
        <end position="34"/>
    </location>
</feature>
<protein>
    <recommendedName>
        <fullName evidence="4">Nicotinamide riboside transporter PnuC</fullName>
    </recommendedName>
</protein>
<dbReference type="InterPro" id="IPR006419">
    <property type="entry name" value="NMN_transpt_PnuC"/>
</dbReference>
<keyword evidence="7 10" id="KW-0812">Transmembrane</keyword>
<evidence type="ECO:0000256" key="7">
    <source>
        <dbReference type="ARBA" id="ARBA00022692"/>
    </source>
</evidence>
<keyword evidence="8 10" id="KW-1133">Transmembrane helix</keyword>
<evidence type="ECO:0000256" key="2">
    <source>
        <dbReference type="ARBA" id="ARBA00004651"/>
    </source>
</evidence>
<name>A0ABS9ZVT1_9SPHI</name>
<sequence length="203" mass="23360">MEFQEWFSLFKEQVLATSFLEWFAVIFGVAEVLLARKNNILLYPAGIISVVLSMYLLVHTMLYAEALLNLYYLVMSIYGWAVWQRNNQEGKTLAVSWTNRSEMLRACSIVVGGYILLYTILVKFTKSDVPAFDAFVSSAAWAGMWLLARRKIENWVFLNVSNIVAIPLLIHKGLLMMALLTAFLFVVAIFGFIDWKRIYKAQY</sequence>
<feature type="transmembrane region" description="Helical" evidence="10">
    <location>
        <begin position="155"/>
        <end position="170"/>
    </location>
</feature>
<evidence type="ECO:0000313" key="11">
    <source>
        <dbReference type="EMBL" id="MCJ0742416.1"/>
    </source>
</evidence>
<dbReference type="Pfam" id="PF04973">
    <property type="entry name" value="NMN_transporter"/>
    <property type="match status" value="1"/>
</dbReference>